<protein>
    <submittedName>
        <fullName evidence="4">HDOD domain-containing protein</fullName>
    </submittedName>
</protein>
<dbReference type="PROSITE" id="PS51833">
    <property type="entry name" value="HDOD"/>
    <property type="match status" value="1"/>
</dbReference>
<dbReference type="InterPro" id="IPR052340">
    <property type="entry name" value="RNase_Y/CdgJ"/>
</dbReference>
<evidence type="ECO:0000313" key="5">
    <source>
        <dbReference type="Proteomes" id="UP001606099"/>
    </source>
</evidence>
<evidence type="ECO:0000313" key="4">
    <source>
        <dbReference type="EMBL" id="MFG6448378.1"/>
    </source>
</evidence>
<dbReference type="SUPFAM" id="SSF56112">
    <property type="entry name" value="Protein kinase-like (PK-like)"/>
    <property type="match status" value="1"/>
</dbReference>
<dbReference type="Gene3D" id="1.10.510.10">
    <property type="entry name" value="Transferase(Phosphotransferase) domain 1"/>
    <property type="match status" value="1"/>
</dbReference>
<reference evidence="4 5" key="1">
    <citation type="submission" date="2024-08" db="EMBL/GenBank/DDBJ databases">
        <authorList>
            <person name="Lu H."/>
        </authorList>
    </citation>
    <scope>NUCLEOTIDE SEQUENCE [LARGE SCALE GENOMIC DNA]</scope>
    <source>
        <strain evidence="4 5">BYS180W</strain>
    </source>
</reference>
<dbReference type="EMBL" id="JBIGHZ010000003">
    <property type="protein sequence ID" value="MFG6448378.1"/>
    <property type="molecule type" value="Genomic_DNA"/>
</dbReference>
<dbReference type="SUPFAM" id="SSF109604">
    <property type="entry name" value="HD-domain/PDEase-like"/>
    <property type="match status" value="1"/>
</dbReference>
<dbReference type="InterPro" id="IPR013976">
    <property type="entry name" value="HDOD"/>
</dbReference>
<dbReference type="Gene3D" id="3.30.200.20">
    <property type="entry name" value="Phosphorylase Kinase, domain 1"/>
    <property type="match status" value="1"/>
</dbReference>
<gene>
    <name evidence="4" type="ORF">ACG0Z6_08990</name>
</gene>
<dbReference type="RefSeq" id="WP_394461002.1">
    <property type="nucleotide sequence ID" value="NZ_JBIGHZ010000003.1"/>
</dbReference>
<dbReference type="PROSITE" id="PS50011">
    <property type="entry name" value="PROTEIN_KINASE_DOM"/>
    <property type="match status" value="1"/>
</dbReference>
<dbReference type="Proteomes" id="UP001606099">
    <property type="component" value="Unassembled WGS sequence"/>
</dbReference>
<evidence type="ECO:0000259" key="3">
    <source>
        <dbReference type="PROSITE" id="PS51833"/>
    </source>
</evidence>
<dbReference type="Gene3D" id="1.10.3210.10">
    <property type="entry name" value="Hypothetical protein af1432"/>
    <property type="match status" value="1"/>
</dbReference>
<dbReference type="PANTHER" id="PTHR33525:SF4">
    <property type="entry name" value="CYCLIC DI-GMP PHOSPHODIESTERASE CDGJ"/>
    <property type="match status" value="1"/>
</dbReference>
<dbReference type="InterPro" id="IPR000719">
    <property type="entry name" value="Prot_kinase_dom"/>
</dbReference>
<feature type="region of interest" description="Disordered" evidence="1">
    <location>
        <begin position="587"/>
        <end position="610"/>
    </location>
</feature>
<dbReference type="InterPro" id="IPR011009">
    <property type="entry name" value="Kinase-like_dom_sf"/>
</dbReference>
<dbReference type="SMART" id="SM00220">
    <property type="entry name" value="S_TKc"/>
    <property type="match status" value="1"/>
</dbReference>
<dbReference type="PANTHER" id="PTHR33525">
    <property type="match status" value="1"/>
</dbReference>
<proteinExistence type="predicted"/>
<dbReference type="Pfam" id="PF00069">
    <property type="entry name" value="Pkinase"/>
    <property type="match status" value="1"/>
</dbReference>
<name>A0ABW7FVM8_9BURK</name>
<accession>A0ABW7FVM8</accession>
<feature type="domain" description="HDOD" evidence="3">
    <location>
        <begin position="281"/>
        <end position="487"/>
    </location>
</feature>
<keyword evidence="5" id="KW-1185">Reference proteome</keyword>
<organism evidence="4 5">
    <name type="scientific">Roseateles rivi</name>
    <dbReference type="NCBI Taxonomy" id="3299028"/>
    <lineage>
        <taxon>Bacteria</taxon>
        <taxon>Pseudomonadati</taxon>
        <taxon>Pseudomonadota</taxon>
        <taxon>Betaproteobacteria</taxon>
        <taxon>Burkholderiales</taxon>
        <taxon>Sphaerotilaceae</taxon>
        <taxon>Roseateles</taxon>
    </lineage>
</organism>
<evidence type="ECO:0000256" key="1">
    <source>
        <dbReference type="SAM" id="MobiDB-lite"/>
    </source>
</evidence>
<comment type="caution">
    <text evidence="4">The sequence shown here is derived from an EMBL/GenBank/DDBJ whole genome shotgun (WGS) entry which is preliminary data.</text>
</comment>
<evidence type="ECO:0000259" key="2">
    <source>
        <dbReference type="PROSITE" id="PS50011"/>
    </source>
</evidence>
<dbReference type="Pfam" id="PF08668">
    <property type="entry name" value="HDOD"/>
    <property type="match status" value="1"/>
</dbReference>
<sequence length="610" mass="67763">MFGRFELRALLHKGAQSMLWLAFDPRYGQELMLCMPRAKPEGEAHLRQWQQRMAHVARVQHPRLHPVMESGVVPPWPYVAFERKGWETLAERLQRGPAPTPLESAQWLSQVLEGLAFAHEANLAHLDIQPAYVVLDATGQARLMGLELVLDPQQPAADASPAMVVQRQRESALADVVNAGLLLHRLLCGHVLLDDPDLTQVRRRLAPLGSELIRLGWETPYPIPEPLRAIANRAVDRQPRQRYHTARTFLRALEGWLCSVSADDGGAFGLLKDKLQRYGHLPAQPGTHLAELLSGAMDARHTAELSSLALQDMALTLELIRRVNFRLRQTQGADEPSVLNMQRTIAMLGLNGLRDATRNLRSWPGVLGETQAAFLEGLMRRVARAGYLAQRLRPAGYDGEVVYLINLLQNLGRLLVQYHFAEDAQQIRQLMLSPEPSAGQPQLRGLTEQSAAYAVLGVDLETLAQAVARYWGLDEEVLQMMRSQAPDAPVRHADTDAELLRLTCSLANELVGLEHLPEARRLAAAEQVARRYARALGLTLKDIHQACQEPVREGIPSARQVSQPESNWAPLEEAVAPPPNIALAQPLRRSRLRDLGGPPTQPAPLSLDGH</sequence>
<feature type="domain" description="Protein kinase" evidence="2">
    <location>
        <begin position="5"/>
        <end position="257"/>
    </location>
</feature>